<dbReference type="AlphaFoldDB" id="A0A0W0GKQ4"/>
<accession>A0A0W0GKQ4</accession>
<organism evidence="2 3">
    <name type="scientific">Dehalogenimonas alkenigignens</name>
    <dbReference type="NCBI Taxonomy" id="1217799"/>
    <lineage>
        <taxon>Bacteria</taxon>
        <taxon>Bacillati</taxon>
        <taxon>Chloroflexota</taxon>
        <taxon>Dehalococcoidia</taxon>
        <taxon>Dehalococcoidales</taxon>
        <taxon>Dehalococcoidaceae</taxon>
        <taxon>Dehalogenimonas</taxon>
    </lineage>
</organism>
<keyword evidence="2" id="KW-0489">Methyltransferase</keyword>
<sequence>MAIQNGNTPSKQKPFNAAVHFNTDLAEKYDENIRLFCTSYDVLHEMVLNWLRNQPERSKFLSSGAGTGTEILCLGKHFPLWQFTAVDVSASMITTCQKRVTQAGMDNRVKFSIGRVEDFHSTFQFDSASSIFVSHFIKEREDKLKYFGSIAANLKSGAPFILADLFGAKDSDEFQCLSAAWLVSCESQGWSAEVLIKNENHIERDISFIPETELFAILIEAGFEVPVRFYQTYLFGAWITWKRSQ</sequence>
<dbReference type="RefSeq" id="WP_225973687.1">
    <property type="nucleotide sequence ID" value="NZ_KQ758903.1"/>
</dbReference>
<evidence type="ECO:0000313" key="2">
    <source>
        <dbReference type="EMBL" id="KTB49125.1"/>
    </source>
</evidence>
<dbReference type="Gene3D" id="3.40.50.150">
    <property type="entry name" value="Vaccinia Virus protein VP39"/>
    <property type="match status" value="1"/>
</dbReference>
<evidence type="ECO:0000259" key="1">
    <source>
        <dbReference type="Pfam" id="PF08242"/>
    </source>
</evidence>
<keyword evidence="3" id="KW-1185">Reference proteome</keyword>
<proteinExistence type="predicted"/>
<dbReference type="EMBL" id="LFDV01000001">
    <property type="protein sequence ID" value="KTB49125.1"/>
    <property type="molecule type" value="Genomic_DNA"/>
</dbReference>
<dbReference type="InterPro" id="IPR013217">
    <property type="entry name" value="Methyltransf_12"/>
</dbReference>
<gene>
    <name evidence="2" type="ORF">DEALK_00370</name>
</gene>
<dbReference type="InterPro" id="IPR029063">
    <property type="entry name" value="SAM-dependent_MTases_sf"/>
</dbReference>
<dbReference type="GO" id="GO:0032259">
    <property type="term" value="P:methylation"/>
    <property type="evidence" value="ECO:0007669"/>
    <property type="project" value="UniProtKB-KW"/>
</dbReference>
<dbReference type="GO" id="GO:0008168">
    <property type="term" value="F:methyltransferase activity"/>
    <property type="evidence" value="ECO:0007669"/>
    <property type="project" value="UniProtKB-KW"/>
</dbReference>
<dbReference type="CDD" id="cd02440">
    <property type="entry name" value="AdoMet_MTases"/>
    <property type="match status" value="1"/>
</dbReference>
<reference evidence="2 3" key="1">
    <citation type="submission" date="2015-06" db="EMBL/GenBank/DDBJ databases">
        <title>Genome sequence of the organohalide-respiring Dehalogenimonas alkenigignens type strain (IP3-3T).</title>
        <authorList>
            <person name="Key T.A."/>
            <person name="Richmond D.P."/>
            <person name="Bowman K.S."/>
            <person name="Cho Y.-J."/>
            <person name="Chun J."/>
            <person name="da Costa M.S."/>
            <person name="Rainey F.A."/>
            <person name="Moe W.M."/>
        </authorList>
    </citation>
    <scope>NUCLEOTIDE SEQUENCE [LARGE SCALE GENOMIC DNA]</scope>
    <source>
        <strain evidence="2 3">IP3-3</strain>
    </source>
</reference>
<dbReference type="SUPFAM" id="SSF53335">
    <property type="entry name" value="S-adenosyl-L-methionine-dependent methyltransferases"/>
    <property type="match status" value="1"/>
</dbReference>
<evidence type="ECO:0000313" key="3">
    <source>
        <dbReference type="Proteomes" id="UP000053947"/>
    </source>
</evidence>
<dbReference type="Proteomes" id="UP000053947">
    <property type="component" value="Unassembled WGS sequence"/>
</dbReference>
<keyword evidence="2" id="KW-0808">Transferase</keyword>
<keyword evidence="2" id="KW-0830">Ubiquinone</keyword>
<dbReference type="Pfam" id="PF08242">
    <property type="entry name" value="Methyltransf_12"/>
    <property type="match status" value="1"/>
</dbReference>
<name>A0A0W0GKQ4_9CHLR</name>
<feature type="domain" description="Methyltransferase type 12" evidence="1">
    <location>
        <begin position="64"/>
        <end position="158"/>
    </location>
</feature>
<protein>
    <submittedName>
        <fullName evidence="2">Methylase involved in ubiquinone/menaquinone biosynthesis</fullName>
        <ecNumber evidence="2">2.1.1.-</ecNumber>
    </submittedName>
</protein>
<comment type="caution">
    <text evidence="2">The sequence shown here is derived from an EMBL/GenBank/DDBJ whole genome shotgun (WGS) entry which is preliminary data.</text>
</comment>
<dbReference type="EC" id="2.1.1.-" evidence="2"/>